<keyword evidence="1" id="KW-0472">Membrane</keyword>
<evidence type="ECO:0000313" key="4">
    <source>
        <dbReference type="Proteomes" id="UP001216907"/>
    </source>
</evidence>
<dbReference type="EMBL" id="JARRAG010000002">
    <property type="protein sequence ID" value="MDG3006803.1"/>
    <property type="molecule type" value="Genomic_DNA"/>
</dbReference>
<proteinExistence type="predicted"/>
<feature type="domain" description="OmpA-like" evidence="2">
    <location>
        <begin position="245"/>
        <end position="369"/>
    </location>
</feature>
<evidence type="ECO:0000256" key="1">
    <source>
        <dbReference type="PROSITE-ProRule" id="PRU00473"/>
    </source>
</evidence>
<organism evidence="3 4">
    <name type="scientific">Paludisphaera mucosa</name>
    <dbReference type="NCBI Taxonomy" id="3030827"/>
    <lineage>
        <taxon>Bacteria</taxon>
        <taxon>Pseudomonadati</taxon>
        <taxon>Planctomycetota</taxon>
        <taxon>Planctomycetia</taxon>
        <taxon>Isosphaerales</taxon>
        <taxon>Isosphaeraceae</taxon>
        <taxon>Paludisphaera</taxon>
    </lineage>
</organism>
<keyword evidence="4" id="KW-1185">Reference proteome</keyword>
<dbReference type="InterPro" id="IPR003399">
    <property type="entry name" value="Mce/MlaD"/>
</dbReference>
<dbReference type="SUPFAM" id="SSF103088">
    <property type="entry name" value="OmpA-like"/>
    <property type="match status" value="1"/>
</dbReference>
<dbReference type="PANTHER" id="PTHR33371:SF4">
    <property type="entry name" value="INTERMEMBRANE PHOSPHOLIPID TRANSPORT SYSTEM BINDING PROTEIN MLAD"/>
    <property type="match status" value="1"/>
</dbReference>
<dbReference type="InterPro" id="IPR036737">
    <property type="entry name" value="OmpA-like_sf"/>
</dbReference>
<dbReference type="RefSeq" id="WP_277863094.1">
    <property type="nucleotide sequence ID" value="NZ_JARRAG010000002.1"/>
</dbReference>
<dbReference type="InterPro" id="IPR006665">
    <property type="entry name" value="OmpA-like"/>
</dbReference>
<dbReference type="Proteomes" id="UP001216907">
    <property type="component" value="Unassembled WGS sequence"/>
</dbReference>
<dbReference type="Gene3D" id="3.30.1330.60">
    <property type="entry name" value="OmpA-like domain"/>
    <property type="match status" value="1"/>
</dbReference>
<reference evidence="3 4" key="1">
    <citation type="submission" date="2023-03" db="EMBL/GenBank/DDBJ databases">
        <title>Paludisphaera mucosa sp. nov. a novel planctomycete from northern fen.</title>
        <authorList>
            <person name="Ivanova A."/>
        </authorList>
    </citation>
    <scope>NUCLEOTIDE SEQUENCE [LARGE SCALE GENOMIC DNA]</scope>
    <source>
        <strain evidence="3 4">Pla2</strain>
    </source>
</reference>
<dbReference type="Pfam" id="PF00691">
    <property type="entry name" value="OmpA"/>
    <property type="match status" value="1"/>
</dbReference>
<dbReference type="PROSITE" id="PS51123">
    <property type="entry name" value="OMPA_2"/>
    <property type="match status" value="1"/>
</dbReference>
<sequence>MTQAMGRWRLLANVGFAAVVLAVAGFGLFQVANRRWQVQPTFHVRARFASVVGVEPGHRVRFQGIDAGVVEGVVAPAKPGDPVELVLRIDETLHRLVRQDTMARIVLEGMIGARVVDLKPGEPDAPAATEGALIRSEPPTDLADLMRQAGESLRKFDETAKEARSGLEHLAAVAGDVRDGKGSLGKLVRDDAVYDNLVALTRRGEKAVESLDENLMAMKQTWPISRYFESRAYYDRDRVLYRPGSLRESRSLTSEELFEPGRALLTPVGKTRLDEVARWSQSSGRLRSEVVIAAFTDPSADPDLAEALTQDQADAVCKYLVDQHGINSSGWFRKRKVAAVGFGGQDPRPLADSERPPSRRVDIILFTPQA</sequence>
<evidence type="ECO:0000259" key="2">
    <source>
        <dbReference type="PROSITE" id="PS51123"/>
    </source>
</evidence>
<dbReference type="Pfam" id="PF02470">
    <property type="entry name" value="MlaD"/>
    <property type="match status" value="1"/>
</dbReference>
<accession>A0ABT6FGU2</accession>
<protein>
    <submittedName>
        <fullName evidence="3">OmpA family protein</fullName>
    </submittedName>
</protein>
<evidence type="ECO:0000313" key="3">
    <source>
        <dbReference type="EMBL" id="MDG3006803.1"/>
    </source>
</evidence>
<gene>
    <name evidence="3" type="ORF">PZE19_23785</name>
</gene>
<dbReference type="InterPro" id="IPR052336">
    <property type="entry name" value="MlaD_Phospholipid_Transporter"/>
</dbReference>
<dbReference type="PANTHER" id="PTHR33371">
    <property type="entry name" value="INTERMEMBRANE PHOSPHOLIPID TRANSPORT SYSTEM BINDING PROTEIN MLAD-RELATED"/>
    <property type="match status" value="1"/>
</dbReference>
<comment type="caution">
    <text evidence="3">The sequence shown here is derived from an EMBL/GenBank/DDBJ whole genome shotgun (WGS) entry which is preliminary data.</text>
</comment>
<name>A0ABT6FGU2_9BACT</name>